<name>A0ACB8CQY2_DERSI</name>
<accession>A0ACB8CQY2</accession>
<sequence length="834" mass="90692">MRVEVDGIEISPDQCTRAQGWKTAGERVRQKGMGKLGLNPVLQTSQDGAKATADVNSRSNNLGGGAPGSDTRHSTAKRVNKSKLLKGAASKQRGRSQTPVRSSSNNSGKGNGRQSRSRSKTPSEGGNGGGNRRSCSRASSRSRSESTGRRGIAEKKVGWTNRSPVARTSDTELPPLPPSHPLNSQTNPQKDSSEIQEQNAQIRALMNKIETLVSNGSSAKTRPQNNTTAANNAGGLRKVPRRDSPSPRLGRAAGEAGATQCAPNNQEAMDADESSASGEEAATSETVTTATTQIPRGGELTAILAAISQIDERLGKMDARLEAVENQLNTPAVKHKRLALKVASTSLRNRFTSLKRERAERVKDAITKRRNRLETSGKDDAEPKKQTGNQDSRDVSWRCEEVDLGSDHSVISITIRGSRYRAVLGRARITDWVKMRKFTQEQEEASEEELGQGRGKPATLPQGKSASPKLEKHPPQPRLPATDFKIVFRPGGGLDLRPMNGGALLPILCAGAEIDYNQARSQDKLRINPHNNSLTLQGLQLNDKQYPMKTYVAAPDNAIKGILYNAVYNQSQENIFEDLVALNPSRTFTIADARQRGRTKCILVRFDRSGNSSNNTATSTTRKTTPASPPLCLHPRVSETQEVTTDHLQGAEAVREQAPNKAAIQAVRCRSRHSQGKNTGTSTNRYAGVRNFLHSRKKTRSSELAHQSREISELKQQLQALLRRDHSPVMLPPVVQIRTRADVPGSPSAFRPSASPSRATSPTRSPPAKRKSNTENELASQPVAEQLTLVTTSLQTLERALHSLHSDTASWMTNISTRFGAIGKRQCAQEASYS</sequence>
<proteinExistence type="predicted"/>
<reference evidence="1" key="1">
    <citation type="submission" date="2020-05" db="EMBL/GenBank/DDBJ databases">
        <title>Large-scale comparative analyses of tick genomes elucidate their genetic diversity and vector capacities.</title>
        <authorList>
            <person name="Jia N."/>
            <person name="Wang J."/>
            <person name="Shi W."/>
            <person name="Du L."/>
            <person name="Sun Y."/>
            <person name="Zhan W."/>
            <person name="Jiang J."/>
            <person name="Wang Q."/>
            <person name="Zhang B."/>
            <person name="Ji P."/>
            <person name="Sakyi L.B."/>
            <person name="Cui X."/>
            <person name="Yuan T."/>
            <person name="Jiang B."/>
            <person name="Yang W."/>
            <person name="Lam T.T.-Y."/>
            <person name="Chang Q."/>
            <person name="Ding S."/>
            <person name="Wang X."/>
            <person name="Zhu J."/>
            <person name="Ruan X."/>
            <person name="Zhao L."/>
            <person name="Wei J."/>
            <person name="Que T."/>
            <person name="Du C."/>
            <person name="Cheng J."/>
            <person name="Dai P."/>
            <person name="Han X."/>
            <person name="Huang E."/>
            <person name="Gao Y."/>
            <person name="Liu J."/>
            <person name="Shao H."/>
            <person name="Ye R."/>
            <person name="Li L."/>
            <person name="Wei W."/>
            <person name="Wang X."/>
            <person name="Wang C."/>
            <person name="Yang T."/>
            <person name="Huo Q."/>
            <person name="Li W."/>
            <person name="Guo W."/>
            <person name="Chen H."/>
            <person name="Zhou L."/>
            <person name="Ni X."/>
            <person name="Tian J."/>
            <person name="Zhou Y."/>
            <person name="Sheng Y."/>
            <person name="Liu T."/>
            <person name="Pan Y."/>
            <person name="Xia L."/>
            <person name="Li J."/>
            <person name="Zhao F."/>
            <person name="Cao W."/>
        </authorList>
    </citation>
    <scope>NUCLEOTIDE SEQUENCE</scope>
    <source>
        <strain evidence="1">Dsil-2018</strain>
    </source>
</reference>
<evidence type="ECO:0000313" key="1">
    <source>
        <dbReference type="EMBL" id="KAH7949554.1"/>
    </source>
</evidence>
<keyword evidence="2" id="KW-1185">Reference proteome</keyword>
<dbReference type="Proteomes" id="UP000821865">
    <property type="component" value="Chromosome 5"/>
</dbReference>
<protein>
    <submittedName>
        <fullName evidence="1">Uncharacterized protein</fullName>
    </submittedName>
</protein>
<organism evidence="1 2">
    <name type="scientific">Dermacentor silvarum</name>
    <name type="common">Tick</name>
    <dbReference type="NCBI Taxonomy" id="543639"/>
    <lineage>
        <taxon>Eukaryota</taxon>
        <taxon>Metazoa</taxon>
        <taxon>Ecdysozoa</taxon>
        <taxon>Arthropoda</taxon>
        <taxon>Chelicerata</taxon>
        <taxon>Arachnida</taxon>
        <taxon>Acari</taxon>
        <taxon>Parasitiformes</taxon>
        <taxon>Ixodida</taxon>
        <taxon>Ixodoidea</taxon>
        <taxon>Ixodidae</taxon>
        <taxon>Rhipicephalinae</taxon>
        <taxon>Dermacentor</taxon>
    </lineage>
</organism>
<comment type="caution">
    <text evidence="1">The sequence shown here is derived from an EMBL/GenBank/DDBJ whole genome shotgun (WGS) entry which is preliminary data.</text>
</comment>
<dbReference type="EMBL" id="CM023474">
    <property type="protein sequence ID" value="KAH7949554.1"/>
    <property type="molecule type" value="Genomic_DNA"/>
</dbReference>
<gene>
    <name evidence="1" type="ORF">HPB49_012168</name>
</gene>
<evidence type="ECO:0000313" key="2">
    <source>
        <dbReference type="Proteomes" id="UP000821865"/>
    </source>
</evidence>